<dbReference type="eggNOG" id="ENOG502SA0I">
    <property type="taxonomic scope" value="Eukaryota"/>
</dbReference>
<dbReference type="EMBL" id="KN293997">
    <property type="protein sequence ID" value="EEH40753.2"/>
    <property type="molecule type" value="Genomic_DNA"/>
</dbReference>
<dbReference type="AlphaFoldDB" id="C1GW34"/>
<feature type="compositionally biased region" description="Polar residues" evidence="1">
    <location>
        <begin position="122"/>
        <end position="137"/>
    </location>
</feature>
<feature type="compositionally biased region" description="Basic and acidic residues" evidence="1">
    <location>
        <begin position="584"/>
        <end position="605"/>
    </location>
</feature>
<keyword evidence="3" id="KW-1185">Reference proteome</keyword>
<feature type="region of interest" description="Disordered" evidence="1">
    <location>
        <begin position="103"/>
        <end position="167"/>
    </location>
</feature>
<feature type="compositionally biased region" description="Basic residues" evidence="1">
    <location>
        <begin position="539"/>
        <end position="561"/>
    </location>
</feature>
<feature type="region of interest" description="Disordered" evidence="1">
    <location>
        <begin position="256"/>
        <end position="275"/>
    </location>
</feature>
<dbReference type="STRING" id="502779.C1GW34"/>
<protein>
    <submittedName>
        <fullName evidence="2">Uncharacterized protein</fullName>
    </submittedName>
</protein>
<dbReference type="GeneID" id="9098447"/>
<dbReference type="HOGENOM" id="CLU_001373_0_0_1"/>
<feature type="compositionally biased region" description="Low complexity" evidence="1">
    <location>
        <begin position="258"/>
        <end position="275"/>
    </location>
</feature>
<feature type="compositionally biased region" description="Low complexity" evidence="1">
    <location>
        <begin position="107"/>
        <end position="121"/>
    </location>
</feature>
<feature type="region of interest" description="Disordered" evidence="1">
    <location>
        <begin position="1"/>
        <end position="70"/>
    </location>
</feature>
<gene>
    <name evidence="2" type="ORF">PAAG_02729</name>
</gene>
<organism evidence="2 3">
    <name type="scientific">Paracoccidioides lutzii (strain ATCC MYA-826 / Pb01)</name>
    <name type="common">Paracoccidioides brasiliensis</name>
    <dbReference type="NCBI Taxonomy" id="502779"/>
    <lineage>
        <taxon>Eukaryota</taxon>
        <taxon>Fungi</taxon>
        <taxon>Dikarya</taxon>
        <taxon>Ascomycota</taxon>
        <taxon>Pezizomycotina</taxon>
        <taxon>Eurotiomycetes</taxon>
        <taxon>Eurotiomycetidae</taxon>
        <taxon>Onygenales</taxon>
        <taxon>Ajellomycetaceae</taxon>
        <taxon>Paracoccidioides</taxon>
    </lineage>
</organism>
<feature type="region of interest" description="Disordered" evidence="1">
    <location>
        <begin position="785"/>
        <end position="828"/>
    </location>
</feature>
<dbReference type="VEuPathDB" id="FungiDB:PAAG_02729"/>
<feature type="compositionally biased region" description="Basic and acidic residues" evidence="1">
    <location>
        <begin position="880"/>
        <end position="893"/>
    </location>
</feature>
<feature type="compositionally biased region" description="Acidic residues" evidence="1">
    <location>
        <begin position="818"/>
        <end position="827"/>
    </location>
</feature>
<feature type="region of interest" description="Disordered" evidence="1">
    <location>
        <begin position="202"/>
        <end position="226"/>
    </location>
</feature>
<evidence type="ECO:0000313" key="3">
    <source>
        <dbReference type="Proteomes" id="UP000002059"/>
    </source>
</evidence>
<dbReference type="OMA" id="RWRQSIR"/>
<feature type="region of interest" description="Disordered" evidence="1">
    <location>
        <begin position="537"/>
        <end position="605"/>
    </location>
</feature>
<dbReference type="KEGG" id="pbl:PAAG_02729"/>
<dbReference type="RefSeq" id="XP_002795253.2">
    <property type="nucleotide sequence ID" value="XM_002795207.2"/>
</dbReference>
<feature type="region of interest" description="Disordered" evidence="1">
    <location>
        <begin position="617"/>
        <end position="671"/>
    </location>
</feature>
<sequence>MKMYNALSQSDDHDDDEVASDASASDRSESPLPPSNNLPFQKISLDVHNLGGGAFMSPANMGDEASPTSLSSVIKSLAATSASYDMLEEDDYTAAADLENSPAHIDSLPSSSQSHLKSNNNTNGISSNRSSKNTASPVSPDEPIIQSSVSGRPVPLRHPTPDLQSLQGAYVGNVERLERSAETLSSTSDIRGELRKLNLEQKRRSVSSPGCSAVNPRGPASPVRNYSTPSLSNSIISVNNTARSNGYSPEAYVTSPRGSIMSGSSSQSIAGSASRVRSASGASRLAQVPEPVIEDQPAQFQQIPAKAPLLPPPDIPQRSFFDEQHPQLPLSDPNSTAYDDIPEECPDSADSTDTYKESMALFKDFDGVHFTPHPRERPPHQRVSSTKLPLTKESHPLNVPPPGQKMVYYPAPVPMVLNLPQRLSKKPNPQYEKHRSQIINSLSADARKVAAWLPPPDDNDKEVKGDARQAKRLSELPPQLRASAFFEQPPAQLDIQIKQNSAVATLDSILDAAAKAPVSAFTDHPIVGHVGAEVYGKPSGKRRLKKVSKPKAEKKGKHVSRKSLSARDSVVALQNEGGLGQQERSIETEGHAAEGSDEVTPFRESYDGDAAGREQLASNLHNDADRRDDEDDDEWNEGRNEEDECLREGEKEGEDEDEDSDDETDLEETYVGAPTTLLAELQMRKQEQKQRRRTAATAFPNGMHSTLLELDAVAQHQRMTRNQRHITLAWEDPGIAERNKPEDENVPLAVLYPKNLLNDENRPMGLMEKLELEENEPLSRRRARIRGEPLCGGGGRNGFRDSEILEGDGNGPGNAGPDGDDEGEEGETLAQLARRLKAEEIDAKLTRDFTDELLSQFGVKSTDGAEGEQGKEGEEQSSSRGEEKEKKKEKETETETVEPAEETLGQRRQRLQAEKEKTLANGGAVAENTLSAPLKQRHSLASVLQAHPSGNAGSNPYLSGGDGRGTWNANRGGLRNPYQQQVQAQAQAHPQLANHMAMNLMQQQYHQQGYGYGAAGNGTKYAMNPSSHVNAGTSGYRQSGQFVQGQYPHAGSMNNLGMYGNGYGDAHIAGVQRSAIIDPGQAALIDRWRQSVRN</sequence>
<dbReference type="OrthoDB" id="5288142at2759"/>
<reference evidence="2 3" key="1">
    <citation type="journal article" date="2011" name="PLoS Genet.">
        <title>Comparative genomic analysis of human fungal pathogens causing paracoccidioidomycosis.</title>
        <authorList>
            <person name="Desjardins C.A."/>
            <person name="Champion M.D."/>
            <person name="Holder J.W."/>
            <person name="Muszewska A."/>
            <person name="Goldberg J."/>
            <person name="Bailao A.M."/>
            <person name="Brigido M.M."/>
            <person name="Ferreira M.E."/>
            <person name="Garcia A.M."/>
            <person name="Grynberg M."/>
            <person name="Gujja S."/>
            <person name="Heiman D.I."/>
            <person name="Henn M.R."/>
            <person name="Kodira C.D."/>
            <person name="Leon-Narvaez H."/>
            <person name="Longo L.V."/>
            <person name="Ma L.J."/>
            <person name="Malavazi I."/>
            <person name="Matsuo A.L."/>
            <person name="Morais F.V."/>
            <person name="Pereira M."/>
            <person name="Rodriguez-Brito S."/>
            <person name="Sakthikumar S."/>
            <person name="Salem-Izacc S.M."/>
            <person name="Sykes S.M."/>
            <person name="Teixeira M.M."/>
            <person name="Vallejo M.C."/>
            <person name="Walter M.E."/>
            <person name="Yandava C."/>
            <person name="Young S."/>
            <person name="Zeng Q."/>
            <person name="Zucker J."/>
            <person name="Felipe M.S."/>
            <person name="Goldman G.H."/>
            <person name="Haas B.J."/>
            <person name="McEwen J.G."/>
            <person name="Nino-Vega G."/>
            <person name="Puccia R."/>
            <person name="San-Blas G."/>
            <person name="Soares C.M."/>
            <person name="Birren B.W."/>
            <person name="Cuomo C.A."/>
        </authorList>
    </citation>
    <scope>NUCLEOTIDE SEQUENCE [LARGE SCALE GENOMIC DNA]</scope>
    <source>
        <strain evidence="3">ATCC MYA-826 / Pb01</strain>
    </source>
</reference>
<evidence type="ECO:0000313" key="2">
    <source>
        <dbReference type="EMBL" id="EEH40753.2"/>
    </source>
</evidence>
<evidence type="ECO:0000256" key="1">
    <source>
        <dbReference type="SAM" id="MobiDB-lite"/>
    </source>
</evidence>
<name>C1GW34_PARBA</name>
<dbReference type="Proteomes" id="UP000002059">
    <property type="component" value="Partially assembled WGS sequence"/>
</dbReference>
<proteinExistence type="predicted"/>
<feature type="compositionally biased region" description="Acidic residues" evidence="1">
    <location>
        <begin position="628"/>
        <end position="668"/>
    </location>
</feature>
<feature type="region of interest" description="Disordered" evidence="1">
    <location>
        <begin position="858"/>
        <end position="909"/>
    </location>
</feature>
<accession>C1GW34</accession>